<dbReference type="InterPro" id="IPR044835">
    <property type="entry name" value="ARF_plant"/>
</dbReference>
<dbReference type="Pfam" id="PF02309">
    <property type="entry name" value="AUX_IAA"/>
    <property type="match status" value="1"/>
</dbReference>
<dbReference type="InterPro" id="IPR053793">
    <property type="entry name" value="PB1-like"/>
</dbReference>
<accession>A0ABP0WL81</accession>
<dbReference type="Proteomes" id="UP001497444">
    <property type="component" value="Chromosome 19"/>
</dbReference>
<protein>
    <recommendedName>
        <fullName evidence="2">Auxin-responsive protein</fullName>
    </recommendedName>
</protein>
<keyword evidence="2" id="KW-0539">Nucleus</keyword>
<feature type="compositionally biased region" description="Low complexity" evidence="3">
    <location>
        <begin position="398"/>
        <end position="411"/>
    </location>
</feature>
<organism evidence="5 6">
    <name type="scientific">Sphagnum jensenii</name>
    <dbReference type="NCBI Taxonomy" id="128206"/>
    <lineage>
        <taxon>Eukaryota</taxon>
        <taxon>Viridiplantae</taxon>
        <taxon>Streptophyta</taxon>
        <taxon>Embryophyta</taxon>
        <taxon>Bryophyta</taxon>
        <taxon>Sphagnophytina</taxon>
        <taxon>Sphagnopsida</taxon>
        <taxon>Sphagnales</taxon>
        <taxon>Sphagnaceae</taxon>
        <taxon>Sphagnum</taxon>
    </lineage>
</organism>
<dbReference type="EMBL" id="OZ020114">
    <property type="protein sequence ID" value="CAK9267620.1"/>
    <property type="molecule type" value="Genomic_DNA"/>
</dbReference>
<evidence type="ECO:0000256" key="1">
    <source>
        <dbReference type="ARBA" id="ARBA00023294"/>
    </source>
</evidence>
<dbReference type="SUPFAM" id="SSF54277">
    <property type="entry name" value="CAD &amp; PB1 domains"/>
    <property type="match status" value="1"/>
</dbReference>
<keyword evidence="1 2" id="KW-0927">Auxin signaling pathway</keyword>
<feature type="compositionally biased region" description="Low complexity" evidence="3">
    <location>
        <begin position="305"/>
        <end position="314"/>
    </location>
</feature>
<name>A0ABP0WL81_9BRYO</name>
<comment type="similarity">
    <text evidence="2">Belongs to the Aux/IAA family.</text>
</comment>
<proteinExistence type="inferred from homology"/>
<feature type="compositionally biased region" description="Polar residues" evidence="3">
    <location>
        <begin position="1"/>
        <end position="12"/>
    </location>
</feature>
<evidence type="ECO:0000256" key="2">
    <source>
        <dbReference type="RuleBase" id="RU004549"/>
    </source>
</evidence>
<gene>
    <name evidence="5" type="ORF">CSSPJE1EN1_LOCUS13098</name>
</gene>
<keyword evidence="2" id="KW-0804">Transcription</keyword>
<feature type="domain" description="PB1" evidence="4">
    <location>
        <begin position="722"/>
        <end position="804"/>
    </location>
</feature>
<feature type="region of interest" description="Disordered" evidence="3">
    <location>
        <begin position="558"/>
        <end position="583"/>
    </location>
</feature>
<feature type="compositionally biased region" description="Polar residues" evidence="3">
    <location>
        <begin position="315"/>
        <end position="342"/>
    </location>
</feature>
<dbReference type="PANTHER" id="PTHR31384">
    <property type="entry name" value="AUXIN RESPONSE FACTOR 4-RELATED"/>
    <property type="match status" value="1"/>
</dbReference>
<keyword evidence="6" id="KW-1185">Reference proteome</keyword>
<feature type="region of interest" description="Disordered" evidence="3">
    <location>
        <begin position="614"/>
        <end position="647"/>
    </location>
</feature>
<feature type="region of interest" description="Disordered" evidence="3">
    <location>
        <begin position="272"/>
        <end position="446"/>
    </location>
</feature>
<feature type="region of interest" description="Disordered" evidence="3">
    <location>
        <begin position="1"/>
        <end position="24"/>
    </location>
</feature>
<keyword evidence="2" id="KW-0678">Repressor</keyword>
<comment type="function">
    <text evidence="2">Aux/IAA proteins are short-lived transcriptional factors that function as repressors of early auxin response genes at low auxin concentrations.</text>
</comment>
<dbReference type="Gene3D" id="3.10.20.90">
    <property type="entry name" value="Phosphatidylinositol 3-kinase Catalytic Subunit, Chain A, domain 1"/>
    <property type="match status" value="1"/>
</dbReference>
<feature type="compositionally biased region" description="Low complexity" evidence="3">
    <location>
        <begin position="231"/>
        <end position="246"/>
    </location>
</feature>
<feature type="region of interest" description="Disordered" evidence="3">
    <location>
        <begin position="48"/>
        <end position="83"/>
    </location>
</feature>
<comment type="subcellular location">
    <subcellularLocation>
        <location evidence="2">Nucleus</location>
    </subcellularLocation>
</comment>
<evidence type="ECO:0000313" key="5">
    <source>
        <dbReference type="EMBL" id="CAK9267620.1"/>
    </source>
</evidence>
<feature type="compositionally biased region" description="Polar residues" evidence="3">
    <location>
        <begin position="283"/>
        <end position="298"/>
    </location>
</feature>
<dbReference type="InterPro" id="IPR033389">
    <property type="entry name" value="AUX/IAA_dom"/>
</dbReference>
<evidence type="ECO:0000256" key="3">
    <source>
        <dbReference type="SAM" id="MobiDB-lite"/>
    </source>
</evidence>
<feature type="compositionally biased region" description="Polar residues" evidence="3">
    <location>
        <begin position="62"/>
        <end position="71"/>
    </location>
</feature>
<evidence type="ECO:0000259" key="4">
    <source>
        <dbReference type="PROSITE" id="PS51745"/>
    </source>
</evidence>
<feature type="compositionally biased region" description="Polar residues" evidence="3">
    <location>
        <begin position="624"/>
        <end position="647"/>
    </location>
</feature>
<reference evidence="5" key="1">
    <citation type="submission" date="2024-02" db="EMBL/GenBank/DDBJ databases">
        <authorList>
            <consortium name="ELIXIR-Norway"/>
            <consortium name="Elixir Norway"/>
        </authorList>
    </citation>
    <scope>NUCLEOTIDE SEQUENCE</scope>
</reference>
<sequence>MENDLQPNSTAGVTGKRKRDHGFVPCSEEEDLNVIQAENHIKVSRQWQQQAQPLVRNRDSSNSKQQGSYTRQGYHHSQPYPHAPPVVVMDNWSQMQQQQVQTTDFYMAAATANHVTPALNMKQKSMAAAMLRDLRSISPDPSKLFLQCQLQQQQEMKYGNLQQLQPCLDPTTQLSVVVPSTARSQLLQHQEYSPSCLQSAQSPQQLPTTQAMTPLVQTSQINYTSELDFRNNNGSPTSSSSSPYPNFQNVMVSHNCNNPVGVQQLPEVELSSVNQNGGGAMSQCGSPNQFLQQGSHSLKNIPPRQQQQQQQQQQRSVHSSSDVALHQPSSSVHNSQTTGFIHQQQQQAASGPALLHTGGLLQQQQQASQHKPPHNQSASQPPNHGHYTQPANGSTMLQHPPSQQQVVHQQPANPGMQNGSQNGLLQNHGSRNGLSQNGLLQNGLRNGMWNGLQGGLQNGMMQQQQQQQQGNRCLQQNGAIQQQSGPYATQHLPGHLSQNGIQNRPPQQETFSGGGNSVTMLHESQTLVMMGGGGSWHPSVAAREPSSCVMYTETQQANGSSNKSMHLQRMPDRPPSTSGSSVPEFGTQAASAAAGVVPMSPGQQLGQCQGIIHRNGDDTEQESSKAQFEMHNNNNPSLLPVGSTTKSSCPLPVASRLSKVQQSLQSEAHGRRLVQGSYCSSSSSGVEPPPPAFINTNSNEGPNNNLSQLQGAGASCPPKLVRSFTKVYKLGSITRAINVNQFSNYEELRGALACMFNLECQLDQDLGWKLVFLDNEDDLLLVGDDPWEVFVSTVRAIRILSPAEVSFCMRAKEEESVVCL</sequence>
<dbReference type="PANTHER" id="PTHR31384:SF179">
    <property type="entry name" value="AUXIN-RESPONSIVE PROTEIN"/>
    <property type="match status" value="1"/>
</dbReference>
<feature type="compositionally biased region" description="Polar residues" evidence="3">
    <location>
        <begin position="496"/>
        <end position="518"/>
    </location>
</feature>
<feature type="region of interest" description="Disordered" evidence="3">
    <location>
        <begin position="485"/>
        <end position="518"/>
    </location>
</feature>
<comment type="subunit">
    <text evidence="2">Homodimers and heterodimers.</text>
</comment>
<evidence type="ECO:0000313" key="6">
    <source>
        <dbReference type="Proteomes" id="UP001497444"/>
    </source>
</evidence>
<feature type="compositionally biased region" description="Polar residues" evidence="3">
    <location>
        <begin position="415"/>
        <end position="430"/>
    </location>
</feature>
<feature type="region of interest" description="Disordered" evidence="3">
    <location>
        <begin position="227"/>
        <end position="250"/>
    </location>
</feature>
<keyword evidence="2" id="KW-0805">Transcription regulation</keyword>
<feature type="compositionally biased region" description="Low complexity" evidence="3">
    <location>
        <begin position="431"/>
        <end position="446"/>
    </location>
</feature>
<dbReference type="PROSITE" id="PS51745">
    <property type="entry name" value="PB1"/>
    <property type="match status" value="1"/>
</dbReference>